<reference evidence="2" key="1">
    <citation type="submission" date="2021-03" db="EMBL/GenBank/DDBJ databases">
        <title>Draft genome sequence of rust myrtle Austropuccinia psidii MF-1, a brazilian biotype.</title>
        <authorList>
            <person name="Quecine M.C."/>
            <person name="Pachon D.M.R."/>
            <person name="Bonatelli M.L."/>
            <person name="Correr F.H."/>
            <person name="Franceschini L.M."/>
            <person name="Leite T.F."/>
            <person name="Margarido G.R.A."/>
            <person name="Almeida C.A."/>
            <person name="Ferrarezi J.A."/>
            <person name="Labate C.A."/>
        </authorList>
    </citation>
    <scope>NUCLEOTIDE SEQUENCE</scope>
    <source>
        <strain evidence="2">MF-1</strain>
    </source>
</reference>
<evidence type="ECO:0000313" key="3">
    <source>
        <dbReference type="Proteomes" id="UP000765509"/>
    </source>
</evidence>
<dbReference type="InterPro" id="IPR013103">
    <property type="entry name" value="RVT_2"/>
</dbReference>
<proteinExistence type="predicted"/>
<comment type="caution">
    <text evidence="2">The sequence shown here is derived from an EMBL/GenBank/DDBJ whole genome shotgun (WGS) entry which is preliminary data.</text>
</comment>
<dbReference type="Proteomes" id="UP000765509">
    <property type="component" value="Unassembled WGS sequence"/>
</dbReference>
<accession>A0A9Q3BZY3</accession>
<gene>
    <name evidence="2" type="ORF">O181_013582</name>
</gene>
<dbReference type="AlphaFoldDB" id="A0A9Q3BZY3"/>
<dbReference type="EMBL" id="AVOT02003564">
    <property type="protein sequence ID" value="MBW0473867.1"/>
    <property type="molecule type" value="Genomic_DNA"/>
</dbReference>
<dbReference type="CDD" id="cd09272">
    <property type="entry name" value="RNase_HI_RT_Ty1"/>
    <property type="match status" value="1"/>
</dbReference>
<protein>
    <recommendedName>
        <fullName evidence="1">Reverse transcriptase Ty1/copia-type domain-containing protein</fullName>
    </recommendedName>
</protein>
<dbReference type="Pfam" id="PF07727">
    <property type="entry name" value="RVT_2"/>
    <property type="match status" value="1"/>
</dbReference>
<dbReference type="PANTHER" id="PTHR11439:SF483">
    <property type="entry name" value="PEPTIDE SYNTHASE GLIP-LIKE, PUTATIVE (AFU_ORTHOLOGUE AFUA_3G12920)-RELATED"/>
    <property type="match status" value="1"/>
</dbReference>
<evidence type="ECO:0000313" key="2">
    <source>
        <dbReference type="EMBL" id="MBW0473867.1"/>
    </source>
</evidence>
<feature type="domain" description="Reverse transcriptase Ty1/copia-type" evidence="1">
    <location>
        <begin position="5"/>
        <end position="209"/>
    </location>
</feature>
<dbReference type="PANTHER" id="PTHR11439">
    <property type="entry name" value="GAG-POL-RELATED RETROTRANSPOSON"/>
    <property type="match status" value="1"/>
</dbReference>
<name>A0A9Q3BZY3_9BASI</name>
<organism evidence="2 3">
    <name type="scientific">Austropuccinia psidii MF-1</name>
    <dbReference type="NCBI Taxonomy" id="1389203"/>
    <lineage>
        <taxon>Eukaryota</taxon>
        <taxon>Fungi</taxon>
        <taxon>Dikarya</taxon>
        <taxon>Basidiomycota</taxon>
        <taxon>Pucciniomycotina</taxon>
        <taxon>Pucciniomycetes</taxon>
        <taxon>Pucciniales</taxon>
        <taxon>Sphaerophragmiaceae</taxon>
        <taxon>Austropuccinia</taxon>
    </lineage>
</organism>
<sequence length="465" mass="52287">MSKHSVFEILPIPNNVKPIGGDWVFVRKPGIGTGPTRFKARYIARGNSQLSGLNFHETFAPTATFTSLRILLTVASRSNLIAATFDFTAAYLNAYINKEVWIRPPDGLAGRCWWNHLKASLATRGFRPSNYNSSVYISNVTGMVVWLHVDNGIVFAQRQRDIDNLKCSLCAKFDIKWHDRMNYIVGINVNQADDGFHLSQPLLIQFIISEYWDGQHVANAPFPPKHNLVGTRPDIAFGVNLLARHSKYPGKDHWFFLQHLLGYLDGSITQKLSLIPNRDDLNLKIYSDASWGGEFSRSAHGHLTQLSGFTGSWCSKRLVTVASSSCHAELMALGIAARHSQWMQNSLQEISGKTMVINLKCNNASCMRIVSNCISNKRTCHSDREFFITNQLFHNGLATLVWVFSEEMLANVLTKALGPQLHSTFAKQPLNVEIRSRTDLTESFSEKKLSLFNPCDKITVILSRE</sequence>
<evidence type="ECO:0000259" key="1">
    <source>
        <dbReference type="Pfam" id="PF07727"/>
    </source>
</evidence>
<keyword evidence="3" id="KW-1185">Reference proteome</keyword>